<reference evidence="2 3" key="1">
    <citation type="journal article" date="2016" name="Int. J. Syst. Evol. Microbiol.">
        <title>Ensifer glycinis sp. nov., an novel rhizobial species associated with Glycine spp.</title>
        <authorList>
            <person name="Yan H."/>
            <person name="Yan J."/>
            <person name="Sui X.H."/>
            <person name="Wang E.T."/>
            <person name="Chen W.X."/>
            <person name="Zhang X.X."/>
            <person name="Chen W.F."/>
        </authorList>
    </citation>
    <scope>NUCLEOTIDE SEQUENCE [LARGE SCALE GENOMIC DNA]</scope>
    <source>
        <strain evidence="2 3">CCBAU 23380</strain>
    </source>
</reference>
<dbReference type="GeneID" id="48977586"/>
<dbReference type="EMBL" id="LPUX01000022">
    <property type="protein sequence ID" value="OAP48207.1"/>
    <property type="molecule type" value="Genomic_DNA"/>
</dbReference>
<dbReference type="OrthoDB" id="7574088at2"/>
<sequence>MGYRNSALYTLKYVAAMLDEDEDFLRECSIEMFSEDGCLWAYDDYPASELSEHIILFTQVGIENLQQIIRNLRGIGDPPSKPVAERNRKKPRLLRS</sequence>
<name>A0A178YLC1_9HYPH</name>
<gene>
    <name evidence="2" type="ORF">AU381_21230</name>
</gene>
<evidence type="ECO:0000256" key="1">
    <source>
        <dbReference type="SAM" id="MobiDB-lite"/>
    </source>
</evidence>
<feature type="region of interest" description="Disordered" evidence="1">
    <location>
        <begin position="73"/>
        <end position="96"/>
    </location>
</feature>
<dbReference type="Proteomes" id="UP000094025">
    <property type="component" value="Unassembled WGS sequence"/>
</dbReference>
<accession>A0A178YLC1</accession>
<evidence type="ECO:0000313" key="3">
    <source>
        <dbReference type="Proteomes" id="UP000094025"/>
    </source>
</evidence>
<evidence type="ECO:0000313" key="2">
    <source>
        <dbReference type="EMBL" id="OAP48207.1"/>
    </source>
</evidence>
<proteinExistence type="predicted"/>
<dbReference type="STRING" id="1472378.AU381_21230"/>
<dbReference type="AlphaFoldDB" id="A0A178YLC1"/>
<feature type="compositionally biased region" description="Basic residues" evidence="1">
    <location>
        <begin position="87"/>
        <end position="96"/>
    </location>
</feature>
<protein>
    <submittedName>
        <fullName evidence="2">Uncharacterized protein</fullName>
    </submittedName>
</protein>
<comment type="caution">
    <text evidence="2">The sequence shown here is derived from an EMBL/GenBank/DDBJ whole genome shotgun (WGS) entry which is preliminary data.</text>
</comment>
<keyword evidence="3" id="KW-1185">Reference proteome</keyword>
<organism evidence="2 3">
    <name type="scientific">Sinorhizobium glycinis</name>
    <dbReference type="NCBI Taxonomy" id="1472378"/>
    <lineage>
        <taxon>Bacteria</taxon>
        <taxon>Pseudomonadati</taxon>
        <taxon>Pseudomonadota</taxon>
        <taxon>Alphaproteobacteria</taxon>
        <taxon>Hyphomicrobiales</taxon>
        <taxon>Rhizobiaceae</taxon>
        <taxon>Sinorhizobium/Ensifer group</taxon>
        <taxon>Sinorhizobium</taxon>
    </lineage>
</organism>
<dbReference type="RefSeq" id="WP_014330935.1">
    <property type="nucleotide sequence ID" value="NZ_LPUX01000022.1"/>
</dbReference>